<evidence type="ECO:0000313" key="2">
    <source>
        <dbReference type="EMBL" id="MEU2265016.1"/>
    </source>
</evidence>
<sequence>MDAPEHKQSVRNAWINRLRDEALRMRRVEVAKCVHIGILIGTYADADGTNAFPSGKTLAAIAGCTEETVTRCVKVLIAVGLLQRKRRPNQSSMYLLTLPLGKPIPWGEHLHLYTDTRQARRKKAIKEKEIAEALADRNPFRDGVRNPFPDGVPDTVPAGGSEESGTRSGTGGTTVPQRVPEPVPAGGDHYSPTFGRDPEPDQTRLDHSPQPRERAGEAVEDFDQSAEEGDQPFGRCEVCGHPLVRAGSKRCSAHRDTPARRRPRDGRSKPVQGPLLMPVPTTLDAPSDDASAPFRPPKPDPLAPLRACGCGREFRDRDPAARCPDCMHAERAEAARLRRFGT</sequence>
<dbReference type="Gene3D" id="1.10.10.10">
    <property type="entry name" value="Winged helix-like DNA-binding domain superfamily/Winged helix DNA-binding domain"/>
    <property type="match status" value="1"/>
</dbReference>
<dbReference type="RefSeq" id="WP_359784425.1">
    <property type="nucleotide sequence ID" value="NZ_JBEYBN010000001.1"/>
</dbReference>
<reference evidence="2 3" key="1">
    <citation type="submission" date="2024-06" db="EMBL/GenBank/DDBJ databases">
        <title>The Natural Products Discovery Center: Release of the First 8490 Sequenced Strains for Exploring Actinobacteria Biosynthetic Diversity.</title>
        <authorList>
            <person name="Kalkreuter E."/>
            <person name="Kautsar S.A."/>
            <person name="Yang D."/>
            <person name="Bader C.D."/>
            <person name="Teijaro C.N."/>
            <person name="Fluegel L."/>
            <person name="Davis C.M."/>
            <person name="Simpson J.R."/>
            <person name="Lauterbach L."/>
            <person name="Steele A.D."/>
            <person name="Gui C."/>
            <person name="Meng S."/>
            <person name="Li G."/>
            <person name="Viehrig K."/>
            <person name="Ye F."/>
            <person name="Su P."/>
            <person name="Kiefer A.F."/>
            <person name="Nichols A."/>
            <person name="Cepeda A.J."/>
            <person name="Yan W."/>
            <person name="Fan B."/>
            <person name="Jiang Y."/>
            <person name="Adhikari A."/>
            <person name="Zheng C.-J."/>
            <person name="Schuster L."/>
            <person name="Cowan T.M."/>
            <person name="Smanski M.J."/>
            <person name="Chevrette M.G."/>
            <person name="De Carvalho L.P.S."/>
            <person name="Shen B."/>
        </authorList>
    </citation>
    <scope>NUCLEOTIDE SEQUENCE [LARGE SCALE GENOMIC DNA]</scope>
    <source>
        <strain evidence="2 3">NPDC019583</strain>
    </source>
</reference>
<name>A0ABV2XM00_9ACTN</name>
<keyword evidence="3" id="KW-1185">Reference proteome</keyword>
<protein>
    <submittedName>
        <fullName evidence="2">Helix-turn-helix domain-containing protein</fullName>
    </submittedName>
</protein>
<dbReference type="InterPro" id="IPR036388">
    <property type="entry name" value="WH-like_DNA-bd_sf"/>
</dbReference>
<feature type="compositionally biased region" description="Basic and acidic residues" evidence="1">
    <location>
        <begin position="196"/>
        <end position="217"/>
    </location>
</feature>
<comment type="caution">
    <text evidence="2">The sequence shown here is derived from an EMBL/GenBank/DDBJ whole genome shotgun (WGS) entry which is preliminary data.</text>
</comment>
<dbReference type="Proteomes" id="UP001550603">
    <property type="component" value="Unassembled WGS sequence"/>
</dbReference>
<feature type="region of interest" description="Disordered" evidence="1">
    <location>
        <begin position="247"/>
        <end position="303"/>
    </location>
</feature>
<organism evidence="2 3">
    <name type="scientific">Streptomyces olindensis</name>
    <dbReference type="NCBI Taxonomy" id="358823"/>
    <lineage>
        <taxon>Bacteria</taxon>
        <taxon>Bacillati</taxon>
        <taxon>Actinomycetota</taxon>
        <taxon>Actinomycetes</taxon>
        <taxon>Kitasatosporales</taxon>
        <taxon>Streptomycetaceae</taxon>
        <taxon>Streptomyces</taxon>
    </lineage>
</organism>
<dbReference type="EMBL" id="JBEYBN010000001">
    <property type="protein sequence ID" value="MEU2265016.1"/>
    <property type="molecule type" value="Genomic_DNA"/>
</dbReference>
<evidence type="ECO:0000313" key="3">
    <source>
        <dbReference type="Proteomes" id="UP001550603"/>
    </source>
</evidence>
<accession>A0ABV2XM00</accession>
<gene>
    <name evidence="2" type="ORF">ABZ568_00880</name>
</gene>
<feature type="compositionally biased region" description="Acidic residues" evidence="1">
    <location>
        <begin position="218"/>
        <end position="230"/>
    </location>
</feature>
<feature type="region of interest" description="Disordered" evidence="1">
    <location>
        <begin position="136"/>
        <end position="235"/>
    </location>
</feature>
<proteinExistence type="predicted"/>
<evidence type="ECO:0000256" key="1">
    <source>
        <dbReference type="SAM" id="MobiDB-lite"/>
    </source>
</evidence>